<dbReference type="EMBL" id="GL984168">
    <property type="protein sequence ID" value="EGR29275.1"/>
    <property type="molecule type" value="Genomic_DNA"/>
</dbReference>
<dbReference type="OrthoDB" id="1733656at2759"/>
<dbReference type="PANTHER" id="PTHR12649">
    <property type="entry name" value="PEPTIDYL-TRNA HYDROLASE 2"/>
    <property type="match status" value="1"/>
</dbReference>
<keyword evidence="2" id="KW-0378">Hydrolase</keyword>
<dbReference type="RefSeq" id="XP_004030511.1">
    <property type="nucleotide sequence ID" value="XM_004030463.1"/>
</dbReference>
<dbReference type="FunCoup" id="G0QZT7">
    <property type="interactions" value="568"/>
</dbReference>
<organism evidence="5 6">
    <name type="scientific">Ichthyophthirius multifiliis</name>
    <name type="common">White spot disease agent</name>
    <name type="synonym">Ich</name>
    <dbReference type="NCBI Taxonomy" id="5932"/>
    <lineage>
        <taxon>Eukaryota</taxon>
        <taxon>Sar</taxon>
        <taxon>Alveolata</taxon>
        <taxon>Ciliophora</taxon>
        <taxon>Intramacronucleata</taxon>
        <taxon>Oligohymenophorea</taxon>
        <taxon>Hymenostomatida</taxon>
        <taxon>Ophryoglenina</taxon>
        <taxon>Ichthyophthirius</taxon>
    </lineage>
</organism>
<dbReference type="FunFam" id="3.40.1490.10:FF:000002">
    <property type="entry name" value="Peptidyl-tRNA hydrolase 2, mitochondrial"/>
    <property type="match status" value="1"/>
</dbReference>
<dbReference type="Gene3D" id="3.40.1490.10">
    <property type="entry name" value="Bit1"/>
    <property type="match status" value="1"/>
</dbReference>
<dbReference type="OMA" id="CRQTLNN"/>
<comment type="similarity">
    <text evidence="3">Belongs to the PTH2 family.</text>
</comment>
<evidence type="ECO:0000256" key="1">
    <source>
        <dbReference type="ARBA" id="ARBA00013260"/>
    </source>
</evidence>
<evidence type="ECO:0000313" key="5">
    <source>
        <dbReference type="EMBL" id="EGR29275.1"/>
    </source>
</evidence>
<reference evidence="5 6" key="1">
    <citation type="submission" date="2011-07" db="EMBL/GenBank/DDBJ databases">
        <authorList>
            <person name="Coyne R."/>
            <person name="Brami D."/>
            <person name="Johnson J."/>
            <person name="Hostetler J."/>
            <person name="Hannick L."/>
            <person name="Clark T."/>
            <person name="Cassidy-Hanley D."/>
            <person name="Inman J."/>
        </authorList>
    </citation>
    <scope>NUCLEOTIDE SEQUENCE [LARGE SCALE GENOMIC DNA]</scope>
    <source>
        <strain evidence="5 6">G5</strain>
    </source>
</reference>
<dbReference type="PANTHER" id="PTHR12649:SF11">
    <property type="entry name" value="PEPTIDYL-TRNA HYDROLASE 2, MITOCHONDRIAL"/>
    <property type="match status" value="1"/>
</dbReference>
<evidence type="ECO:0000313" key="6">
    <source>
        <dbReference type="Proteomes" id="UP000008983"/>
    </source>
</evidence>
<dbReference type="NCBIfam" id="TIGR00283">
    <property type="entry name" value="arch_pth2"/>
    <property type="match status" value="1"/>
</dbReference>
<dbReference type="GO" id="GO:0005829">
    <property type="term" value="C:cytosol"/>
    <property type="evidence" value="ECO:0007669"/>
    <property type="project" value="TreeGrafter"/>
</dbReference>
<dbReference type="InterPro" id="IPR023476">
    <property type="entry name" value="Pep_tRNA_hydro_II_dom_sf"/>
</dbReference>
<protein>
    <recommendedName>
        <fullName evidence="1">peptidyl-tRNA hydrolase</fullName>
        <ecNumber evidence="1">3.1.1.29</ecNumber>
    </recommendedName>
</protein>
<proteinExistence type="inferred from homology"/>
<dbReference type="Proteomes" id="UP000008983">
    <property type="component" value="Unassembled WGS sequence"/>
</dbReference>
<gene>
    <name evidence="5" type="ORF">IMG5_159690</name>
</gene>
<dbReference type="GO" id="GO:0004045">
    <property type="term" value="F:peptidyl-tRNA hydrolase activity"/>
    <property type="evidence" value="ECO:0007669"/>
    <property type="project" value="UniProtKB-EC"/>
</dbReference>
<dbReference type="GeneID" id="14905368"/>
<dbReference type="SUPFAM" id="SSF102462">
    <property type="entry name" value="Peptidyl-tRNA hydrolase II"/>
    <property type="match status" value="1"/>
</dbReference>
<evidence type="ECO:0000256" key="2">
    <source>
        <dbReference type="ARBA" id="ARBA00022801"/>
    </source>
</evidence>
<dbReference type="InterPro" id="IPR002833">
    <property type="entry name" value="PTH2"/>
</dbReference>
<name>G0QZT7_ICHMU</name>
<keyword evidence="6" id="KW-1185">Reference proteome</keyword>
<sequence>MSVGKIAAQTGHAILGNYQLLQKSQYEMQLLNQWKQKGSQKAAFKVNSKEQMLSIQQKASSQGISTYIVCDAGKTQIEPGSITVCAIGPLKSENVDKIVEGLQHF</sequence>
<dbReference type="EC" id="3.1.1.29" evidence="1"/>
<dbReference type="eggNOG" id="KOG3282">
    <property type="taxonomic scope" value="Eukaryota"/>
</dbReference>
<evidence type="ECO:0000256" key="4">
    <source>
        <dbReference type="ARBA" id="ARBA00048707"/>
    </source>
</evidence>
<accession>G0QZT7</accession>
<comment type="catalytic activity">
    <reaction evidence="4">
        <text>an N-acyl-L-alpha-aminoacyl-tRNA + H2O = an N-acyl-L-amino acid + a tRNA + H(+)</text>
        <dbReference type="Rhea" id="RHEA:54448"/>
        <dbReference type="Rhea" id="RHEA-COMP:10123"/>
        <dbReference type="Rhea" id="RHEA-COMP:13883"/>
        <dbReference type="ChEBI" id="CHEBI:15377"/>
        <dbReference type="ChEBI" id="CHEBI:15378"/>
        <dbReference type="ChEBI" id="CHEBI:59874"/>
        <dbReference type="ChEBI" id="CHEBI:78442"/>
        <dbReference type="ChEBI" id="CHEBI:138191"/>
        <dbReference type="EC" id="3.1.1.29"/>
    </reaction>
</comment>
<dbReference type="STRING" id="857967.G0QZT7"/>
<dbReference type="InParanoid" id="G0QZT7"/>
<dbReference type="AlphaFoldDB" id="G0QZT7"/>
<evidence type="ECO:0000256" key="3">
    <source>
        <dbReference type="ARBA" id="ARBA00038050"/>
    </source>
</evidence>
<dbReference type="Pfam" id="PF01981">
    <property type="entry name" value="PTH2"/>
    <property type="match status" value="1"/>
</dbReference>